<accession>A0A2U1V7B1</accession>
<keyword evidence="4" id="KW-1185">Reference proteome</keyword>
<proteinExistence type="inferred from homology"/>
<dbReference type="Proteomes" id="UP000245048">
    <property type="component" value="Unassembled WGS sequence"/>
</dbReference>
<evidence type="ECO:0000313" key="3">
    <source>
        <dbReference type="EMBL" id="PWC29807.1"/>
    </source>
</evidence>
<organism evidence="3 4">
    <name type="scientific">Teichococcus aestuarii</name>
    <dbReference type="NCBI Taxonomy" id="568898"/>
    <lineage>
        <taxon>Bacteria</taxon>
        <taxon>Pseudomonadati</taxon>
        <taxon>Pseudomonadota</taxon>
        <taxon>Alphaproteobacteria</taxon>
        <taxon>Acetobacterales</taxon>
        <taxon>Roseomonadaceae</taxon>
        <taxon>Roseomonas</taxon>
    </lineage>
</organism>
<dbReference type="EMBL" id="PDOA01000003">
    <property type="protein sequence ID" value="PWC29807.1"/>
    <property type="molecule type" value="Genomic_DNA"/>
</dbReference>
<evidence type="ECO:0000259" key="2">
    <source>
        <dbReference type="Pfam" id="PF03795"/>
    </source>
</evidence>
<dbReference type="NCBIfam" id="NF009503">
    <property type="entry name" value="PRK12863.1-3"/>
    <property type="match status" value="1"/>
</dbReference>
<dbReference type="PANTHER" id="PTHR33606">
    <property type="entry name" value="PROTEIN YCII"/>
    <property type="match status" value="1"/>
</dbReference>
<reference evidence="4" key="1">
    <citation type="submission" date="2017-10" db="EMBL/GenBank/DDBJ databases">
        <authorList>
            <person name="Toshchakov S.V."/>
            <person name="Goeva M.A."/>
        </authorList>
    </citation>
    <scope>NUCLEOTIDE SEQUENCE [LARGE SCALE GENOMIC DNA]</scope>
    <source>
        <strain evidence="4">JR1/69-1-13</strain>
    </source>
</reference>
<dbReference type="SUPFAM" id="SSF54909">
    <property type="entry name" value="Dimeric alpha+beta barrel"/>
    <property type="match status" value="1"/>
</dbReference>
<dbReference type="InterPro" id="IPR011008">
    <property type="entry name" value="Dimeric_a/b-barrel"/>
</dbReference>
<sequence length="101" mass="11577">MPYIIETFDKPDSQALRQATREEHIDYLESQVDRLLACGAKLKDDGSDAGGGFYIVDVETRAEAEAFINADPFTKAGLFERMAITRWRKGYLDRKSYLRPR</sequence>
<feature type="domain" description="YCII-related" evidence="2">
    <location>
        <begin position="1"/>
        <end position="88"/>
    </location>
</feature>
<dbReference type="AlphaFoldDB" id="A0A2U1V7B1"/>
<evidence type="ECO:0000256" key="1">
    <source>
        <dbReference type="ARBA" id="ARBA00007689"/>
    </source>
</evidence>
<name>A0A2U1V7B1_9PROT</name>
<dbReference type="OrthoDB" id="2293521at2"/>
<gene>
    <name evidence="3" type="ORF">CR165_07745</name>
</gene>
<protein>
    <recommendedName>
        <fullName evidence="2">YCII-related domain-containing protein</fullName>
    </recommendedName>
</protein>
<dbReference type="InterPro" id="IPR005545">
    <property type="entry name" value="YCII"/>
</dbReference>
<evidence type="ECO:0000313" key="4">
    <source>
        <dbReference type="Proteomes" id="UP000245048"/>
    </source>
</evidence>
<dbReference type="PANTHER" id="PTHR33606:SF3">
    <property type="entry name" value="PROTEIN YCII"/>
    <property type="match status" value="1"/>
</dbReference>
<comment type="similarity">
    <text evidence="1">Belongs to the YciI family.</text>
</comment>
<dbReference type="Pfam" id="PF03795">
    <property type="entry name" value="YCII"/>
    <property type="match status" value="1"/>
</dbReference>
<dbReference type="Gene3D" id="3.30.70.1060">
    <property type="entry name" value="Dimeric alpha+beta barrel"/>
    <property type="match status" value="1"/>
</dbReference>
<dbReference type="RefSeq" id="WP_109516378.1">
    <property type="nucleotide sequence ID" value="NZ_JBHSCH010000018.1"/>
</dbReference>
<comment type="caution">
    <text evidence="3">The sequence shown here is derived from an EMBL/GenBank/DDBJ whole genome shotgun (WGS) entry which is preliminary data.</text>
</comment>
<dbReference type="InterPro" id="IPR051807">
    <property type="entry name" value="Sec-metab_biosynth-assoc"/>
</dbReference>